<feature type="domain" description="Transposase IS200-like" evidence="1">
    <location>
        <begin position="12"/>
        <end position="128"/>
    </location>
</feature>
<dbReference type="STRING" id="1120920.SAMN03080599_03058"/>
<protein>
    <submittedName>
        <fullName evidence="2">REP element-mobilizing transposase RayT</fullName>
    </submittedName>
</protein>
<dbReference type="Proteomes" id="UP000199208">
    <property type="component" value="Unassembled WGS sequence"/>
</dbReference>
<reference evidence="2 3" key="1">
    <citation type="submission" date="2016-10" db="EMBL/GenBank/DDBJ databases">
        <authorList>
            <person name="de Groot N.N."/>
        </authorList>
    </citation>
    <scope>NUCLEOTIDE SEQUENCE [LARGE SCALE GENOMIC DNA]</scope>
    <source>
        <strain evidence="2 3">DSM 2784</strain>
    </source>
</reference>
<evidence type="ECO:0000259" key="1">
    <source>
        <dbReference type="SMART" id="SM01321"/>
    </source>
</evidence>
<evidence type="ECO:0000313" key="3">
    <source>
        <dbReference type="Proteomes" id="UP000199208"/>
    </source>
</evidence>
<dbReference type="SUPFAM" id="SSF143422">
    <property type="entry name" value="Transposase IS200-like"/>
    <property type="match status" value="1"/>
</dbReference>
<dbReference type="Gene3D" id="3.30.70.1290">
    <property type="entry name" value="Transposase IS200-like"/>
    <property type="match status" value="1"/>
</dbReference>
<dbReference type="EMBL" id="FMWL01000024">
    <property type="protein sequence ID" value="SCZ81814.1"/>
    <property type="molecule type" value="Genomic_DNA"/>
</dbReference>
<dbReference type="PANTHER" id="PTHR34322">
    <property type="entry name" value="TRANSPOSASE, Y1_TNP DOMAIN-CONTAINING"/>
    <property type="match status" value="1"/>
</dbReference>
<dbReference type="GO" id="GO:0003677">
    <property type="term" value="F:DNA binding"/>
    <property type="evidence" value="ECO:0007669"/>
    <property type="project" value="InterPro"/>
</dbReference>
<dbReference type="GO" id="GO:0006313">
    <property type="term" value="P:DNA transposition"/>
    <property type="evidence" value="ECO:0007669"/>
    <property type="project" value="InterPro"/>
</dbReference>
<evidence type="ECO:0000313" key="2">
    <source>
        <dbReference type="EMBL" id="SCZ81814.1"/>
    </source>
</evidence>
<dbReference type="InterPro" id="IPR036515">
    <property type="entry name" value="Transposase_17_sf"/>
</dbReference>
<dbReference type="PANTHER" id="PTHR34322:SF2">
    <property type="entry name" value="TRANSPOSASE IS200-LIKE DOMAIN-CONTAINING PROTEIN"/>
    <property type="match status" value="1"/>
</dbReference>
<dbReference type="AlphaFoldDB" id="A0A1G5S641"/>
<dbReference type="Pfam" id="PF01797">
    <property type="entry name" value="Y1_Tnp"/>
    <property type="match status" value="1"/>
</dbReference>
<keyword evidence="3" id="KW-1185">Reference proteome</keyword>
<gene>
    <name evidence="2" type="ORF">SAMN03080599_03058</name>
</gene>
<organism evidence="2 3">
    <name type="scientific">Acidaminobacter hydrogenoformans DSM 2784</name>
    <dbReference type="NCBI Taxonomy" id="1120920"/>
    <lineage>
        <taxon>Bacteria</taxon>
        <taxon>Bacillati</taxon>
        <taxon>Bacillota</taxon>
        <taxon>Clostridia</taxon>
        <taxon>Peptostreptococcales</taxon>
        <taxon>Acidaminobacteraceae</taxon>
        <taxon>Acidaminobacter</taxon>
    </lineage>
</organism>
<dbReference type="GO" id="GO:0004803">
    <property type="term" value="F:transposase activity"/>
    <property type="evidence" value="ECO:0007669"/>
    <property type="project" value="InterPro"/>
</dbReference>
<accession>A0A1G5S641</accession>
<dbReference type="SMART" id="SM01321">
    <property type="entry name" value="Y1_Tnp"/>
    <property type="match status" value="1"/>
</dbReference>
<name>A0A1G5S641_9FIRM</name>
<sequence>MRPVSRKPTIVYDGAIYHIIQRGNNRAHIYNDQLDKAKFCDLLKETMDMEDYGFSLLYYVLMDNHYHLIIETPEASIDRIMHRVNMLYTKYYNKKYGRKGVLYEGRYTGLLILENSYLQSLIRYIAYNPVRAGLVKAPAEYRWCAHLDIVATKHGLVDVAGLLSKFDQDPVKAKAAYTLLISGDMPVQKNQRQVQDKKLQKRMTNLEAMLFSEIKDDAIRTLVCQRDKTALISAHRQQFAERAYLAGFYVKEIAALLNMTPRAVHYMLEGTRAKPKLMRGME</sequence>
<dbReference type="InterPro" id="IPR002686">
    <property type="entry name" value="Transposase_17"/>
</dbReference>
<proteinExistence type="predicted"/>